<proteinExistence type="predicted"/>
<accession>A0A1H3DKJ4</accession>
<evidence type="ECO:0000256" key="1">
    <source>
        <dbReference type="SAM" id="Phobius"/>
    </source>
</evidence>
<organism evidence="2 3">
    <name type="scientific">Saccharopolyspora shandongensis</name>
    <dbReference type="NCBI Taxonomy" id="418495"/>
    <lineage>
        <taxon>Bacteria</taxon>
        <taxon>Bacillati</taxon>
        <taxon>Actinomycetota</taxon>
        <taxon>Actinomycetes</taxon>
        <taxon>Pseudonocardiales</taxon>
        <taxon>Pseudonocardiaceae</taxon>
        <taxon>Saccharopolyspora</taxon>
    </lineage>
</organism>
<keyword evidence="1" id="KW-1133">Transmembrane helix</keyword>
<dbReference type="EMBL" id="FNOK01000013">
    <property type="protein sequence ID" value="SDX66935.1"/>
    <property type="molecule type" value="Genomic_DNA"/>
</dbReference>
<sequence length="55" mass="5890">MFWLQLGTLIAFNVVIFAMLFIPASNPQHASRQASQGTSPGACITAPSMIFSSCE</sequence>
<evidence type="ECO:0000313" key="2">
    <source>
        <dbReference type="EMBL" id="SDX66935.1"/>
    </source>
</evidence>
<name>A0A1H3DKJ4_9PSEU</name>
<keyword evidence="1" id="KW-0812">Transmembrane</keyword>
<dbReference type="AlphaFoldDB" id="A0A1H3DKJ4"/>
<keyword evidence="1" id="KW-0472">Membrane</keyword>
<feature type="transmembrane region" description="Helical" evidence="1">
    <location>
        <begin position="6"/>
        <end position="24"/>
    </location>
</feature>
<keyword evidence="3" id="KW-1185">Reference proteome</keyword>
<reference evidence="3" key="1">
    <citation type="submission" date="2016-10" db="EMBL/GenBank/DDBJ databases">
        <authorList>
            <person name="Varghese N."/>
            <person name="Submissions S."/>
        </authorList>
    </citation>
    <scope>NUCLEOTIDE SEQUENCE [LARGE SCALE GENOMIC DNA]</scope>
    <source>
        <strain evidence="3">CGMCC 4.3530</strain>
    </source>
</reference>
<dbReference type="Proteomes" id="UP000199529">
    <property type="component" value="Unassembled WGS sequence"/>
</dbReference>
<protein>
    <submittedName>
        <fullName evidence="2">Uncharacterized protein</fullName>
    </submittedName>
</protein>
<evidence type="ECO:0000313" key="3">
    <source>
        <dbReference type="Proteomes" id="UP000199529"/>
    </source>
</evidence>
<gene>
    <name evidence="2" type="ORF">SAMN05216215_1013144</name>
</gene>